<keyword evidence="2" id="KW-1185">Reference proteome</keyword>
<proteinExistence type="predicted"/>
<evidence type="ECO:0000313" key="1">
    <source>
        <dbReference type="EMBL" id="EHK46172.1"/>
    </source>
</evidence>
<dbReference type="Proteomes" id="UP000005426">
    <property type="component" value="Unassembled WGS sequence"/>
</dbReference>
<dbReference type="AlphaFoldDB" id="G9NTY5"/>
<dbReference type="EMBL" id="ABDG02000023">
    <property type="protein sequence ID" value="EHK46172.1"/>
    <property type="molecule type" value="Genomic_DNA"/>
</dbReference>
<accession>G9NTY5</accession>
<organism evidence="1 2">
    <name type="scientific">Hypocrea atroviridis (strain ATCC 20476 / IMI 206040)</name>
    <name type="common">Trichoderma atroviride</name>
    <dbReference type="NCBI Taxonomy" id="452589"/>
    <lineage>
        <taxon>Eukaryota</taxon>
        <taxon>Fungi</taxon>
        <taxon>Dikarya</taxon>
        <taxon>Ascomycota</taxon>
        <taxon>Pezizomycotina</taxon>
        <taxon>Sordariomycetes</taxon>
        <taxon>Hypocreomycetidae</taxon>
        <taxon>Hypocreales</taxon>
        <taxon>Hypocreaceae</taxon>
        <taxon>Trichoderma</taxon>
    </lineage>
</organism>
<evidence type="ECO:0000313" key="2">
    <source>
        <dbReference type="Proteomes" id="UP000005426"/>
    </source>
</evidence>
<protein>
    <submittedName>
        <fullName evidence="1">Uncharacterized protein</fullName>
    </submittedName>
</protein>
<sequence>MCLPVLMDPAKFLHLLTASHNQQHHFKALNKARGASVTSVRWYLGFGLVYL</sequence>
<reference evidence="1 2" key="1">
    <citation type="journal article" date="2011" name="Genome Biol.">
        <title>Comparative genome sequence analysis underscores mycoparasitism as the ancestral life style of Trichoderma.</title>
        <authorList>
            <person name="Kubicek C.P."/>
            <person name="Herrera-Estrella A."/>
            <person name="Seidl-Seiboth V."/>
            <person name="Martinez D.A."/>
            <person name="Druzhinina I.S."/>
            <person name="Thon M."/>
            <person name="Zeilinger S."/>
            <person name="Casas-Flores S."/>
            <person name="Horwitz B.A."/>
            <person name="Mukherjee P.K."/>
            <person name="Mukherjee M."/>
            <person name="Kredics L."/>
            <person name="Alcaraz L.D."/>
            <person name="Aerts A."/>
            <person name="Antal Z."/>
            <person name="Atanasova L."/>
            <person name="Cervantes-Badillo M.G."/>
            <person name="Challacombe J."/>
            <person name="Chertkov O."/>
            <person name="McCluskey K."/>
            <person name="Coulpier F."/>
            <person name="Deshpande N."/>
            <person name="von Doehren H."/>
            <person name="Ebbole D.J."/>
            <person name="Esquivel-Naranjo E.U."/>
            <person name="Fekete E."/>
            <person name="Flipphi M."/>
            <person name="Glaser F."/>
            <person name="Gomez-Rodriguez E.Y."/>
            <person name="Gruber S."/>
            <person name="Han C."/>
            <person name="Henrissat B."/>
            <person name="Hermosa R."/>
            <person name="Hernandez-Onate M."/>
            <person name="Karaffa L."/>
            <person name="Kosti I."/>
            <person name="Le Crom S."/>
            <person name="Lindquist E."/>
            <person name="Lucas S."/>
            <person name="Luebeck M."/>
            <person name="Luebeck P.S."/>
            <person name="Margeot A."/>
            <person name="Metz B."/>
            <person name="Misra M."/>
            <person name="Nevalainen H."/>
            <person name="Omann M."/>
            <person name="Packer N."/>
            <person name="Perrone G."/>
            <person name="Uresti-Rivera E.E."/>
            <person name="Salamov A."/>
            <person name="Schmoll M."/>
            <person name="Seiboth B."/>
            <person name="Shapiro H."/>
            <person name="Sukno S."/>
            <person name="Tamayo-Ramos J.A."/>
            <person name="Tisch D."/>
            <person name="Wiest A."/>
            <person name="Wilkinson H.H."/>
            <person name="Zhang M."/>
            <person name="Coutinho P.M."/>
            <person name="Kenerley C.M."/>
            <person name="Monte E."/>
            <person name="Baker S.E."/>
            <person name="Grigoriev I.V."/>
        </authorList>
    </citation>
    <scope>NUCLEOTIDE SEQUENCE [LARGE SCALE GENOMIC DNA]</scope>
    <source>
        <strain evidence="2">ATCC 20476 / IMI 206040</strain>
    </source>
</reference>
<gene>
    <name evidence="1" type="ORF">TRIATDRAFT_256907</name>
</gene>
<comment type="caution">
    <text evidence="1">The sequence shown here is derived from an EMBL/GenBank/DDBJ whole genome shotgun (WGS) entry which is preliminary data.</text>
</comment>
<name>G9NTY5_HYPAI</name>
<feature type="non-terminal residue" evidence="1">
    <location>
        <position position="51"/>
    </location>
</feature>
<dbReference type="HOGENOM" id="CLU_3111955_0_0_1"/>